<evidence type="ECO:0000313" key="5">
    <source>
        <dbReference type="Proteomes" id="UP000004407"/>
    </source>
</evidence>
<keyword evidence="2" id="KW-0175">Coiled coil</keyword>
<dbReference type="EMBL" id="AFZZ01000087">
    <property type="protein sequence ID" value="EHJ41283.1"/>
    <property type="molecule type" value="Genomic_DNA"/>
</dbReference>
<reference evidence="4 5" key="1">
    <citation type="submission" date="2011-08" db="EMBL/GenBank/DDBJ databases">
        <authorList>
            <person name="Weinstock G."/>
            <person name="Sodergren E."/>
            <person name="Clifton S."/>
            <person name="Fulton L."/>
            <person name="Fulton B."/>
            <person name="Courtney L."/>
            <person name="Fronick C."/>
            <person name="Harrison M."/>
            <person name="Strong C."/>
            <person name="Farmer C."/>
            <person name="Delahaunty K."/>
            <person name="Markovic C."/>
            <person name="Hall O."/>
            <person name="Minx P."/>
            <person name="Tomlinson C."/>
            <person name="Mitreva M."/>
            <person name="Hou S."/>
            <person name="Chen J."/>
            <person name="Wollam A."/>
            <person name="Pepin K.H."/>
            <person name="Johnson M."/>
            <person name="Bhonagiri V."/>
            <person name="Zhang X."/>
            <person name="Suruliraj S."/>
            <person name="Warren W."/>
            <person name="Chinwalla A."/>
            <person name="Mardis E.R."/>
            <person name="Wilson R.K."/>
        </authorList>
    </citation>
    <scope>NUCLEOTIDE SEQUENCE [LARGE SCALE GENOMIC DNA]</scope>
    <source>
        <strain evidence="4 5">DSM 18206</strain>
    </source>
</reference>
<dbReference type="InterPro" id="IPR032812">
    <property type="entry name" value="SbsA_Ig"/>
</dbReference>
<dbReference type="InterPro" id="IPR014755">
    <property type="entry name" value="Cu-Rt/internalin_Ig-like"/>
</dbReference>
<dbReference type="Gene3D" id="2.60.40.1220">
    <property type="match status" value="1"/>
</dbReference>
<protein>
    <recommendedName>
        <fullName evidence="3">SbsA Ig-like domain-containing protein</fullName>
    </recommendedName>
</protein>
<dbReference type="Proteomes" id="UP000004407">
    <property type="component" value="Unassembled WGS sequence"/>
</dbReference>
<dbReference type="AlphaFoldDB" id="G6AWC6"/>
<dbReference type="eggNOG" id="COG4704">
    <property type="taxonomic scope" value="Bacteria"/>
</dbReference>
<dbReference type="HOGENOM" id="CLU_014237_0_0_10"/>
<dbReference type="Pfam" id="PF13205">
    <property type="entry name" value="Big_5"/>
    <property type="match status" value="1"/>
</dbReference>
<comment type="caution">
    <text evidence="4">The sequence shown here is derived from an EMBL/GenBank/DDBJ whole genome shotgun (WGS) entry which is preliminary data.</text>
</comment>
<accession>G6AWC6</accession>
<evidence type="ECO:0000259" key="3">
    <source>
        <dbReference type="Pfam" id="PF13205"/>
    </source>
</evidence>
<feature type="domain" description="SbsA Ig-like" evidence="3">
    <location>
        <begin position="80"/>
        <end position="179"/>
    </location>
</feature>
<evidence type="ECO:0000313" key="4">
    <source>
        <dbReference type="EMBL" id="EHJ41283.1"/>
    </source>
</evidence>
<feature type="coiled-coil region" evidence="2">
    <location>
        <begin position="411"/>
        <end position="438"/>
    </location>
</feature>
<name>G6AWC6_9BACT</name>
<organism evidence="4 5">
    <name type="scientific">Leyella stercorea DSM 18206</name>
    <dbReference type="NCBI Taxonomy" id="1002367"/>
    <lineage>
        <taxon>Bacteria</taxon>
        <taxon>Pseudomonadati</taxon>
        <taxon>Bacteroidota</taxon>
        <taxon>Bacteroidia</taxon>
        <taxon>Bacteroidales</taxon>
        <taxon>Prevotellaceae</taxon>
        <taxon>Leyella</taxon>
    </lineage>
</organism>
<dbReference type="PATRIC" id="fig|1002367.3.peg.734"/>
<evidence type="ECO:0000256" key="2">
    <source>
        <dbReference type="SAM" id="Coils"/>
    </source>
</evidence>
<proteinExistence type="predicted"/>
<evidence type="ECO:0000256" key="1">
    <source>
        <dbReference type="ARBA" id="ARBA00022729"/>
    </source>
</evidence>
<keyword evidence="1" id="KW-0732">Signal</keyword>
<sequence length="702" mass="80325">MVTFVLLSSGGALVSSAPIFTTCQSKNYTDQSDICVAEKLIKNKKLSQMLKLRNILYIIGVIVLLSSCARMGRPDGGWYDETPPHVIASTPADRSTDVSAKKVNIYFDEFIKLENASEKVVVSPPQLEQAEIKATGKKISVLLKDSLKPNTTYTIDFSDAIKDNNEGNPMGNYTYSFSTGNHIDTLEVAGTVLAAQNLEPVKGILVGLYAEFADSCFQKQPMLRVARADSRGYFVIKGVAPGAYRIYALNDQDGDYRFSQKSEQIAFSHDTIRPSFCDAMRQDTLWLDSLHIKDIKRTGYTRFTPDDLVLRAFEHVQTDRFFLKAERQQPNSFSLFFSYGSDRLPELTPLNFDATDQLLIEPSARRDTITYWLRDTTLVNQDTLNVAMTYLMTDTLGNLVPQTDTLQILSKQPYEKRLKEAQKSFEEWKKKEEKKRKRGEPYDSIMPPKELEFKLQLDSKLDPDRNIRFEFDTPLASADTSKIHLYAKHDTLWYEAPLRFEPIKTKMWGDSIANEESKRIYTLRAEWRPDIEYSLEIDSLAFTDIYGVASAKLKKGFKVGSLDDYSSVVLNIQQLKGKNICVELLSREDKTVKSVQTTNGYATFYYIKPGTYYARLFVDTNNNGVWDTGDYNTGLQPEEVFYYPYNIECKAKWDMNLSWDITAKPLDQQKPNEIKKQKGEQQRKIQQRNIERARKLGVAYPF</sequence>
<gene>
    <name evidence="4" type="ORF">HMPREF0673_00924</name>
</gene>